<accession>A0A7X0U8Q2</accession>
<sequence length="75" mass="8382">MKNHIRWMACVAIACACLASLAGCVSSSTSRVTVQEGVKFSKGRELDDLVRAYDAQAMTRSEYEELRQVIMKRPN</sequence>
<dbReference type="AlphaFoldDB" id="A0A7X0U8Q2"/>
<keyword evidence="1" id="KW-0732">Signal</keyword>
<name>A0A7X0U8Q2_9BURK</name>
<reference evidence="2 3" key="1">
    <citation type="submission" date="2020-08" db="EMBL/GenBank/DDBJ databases">
        <title>Functional genomics of gut bacteria from endangered species of beetles.</title>
        <authorList>
            <person name="Carlos-Shanley C."/>
        </authorList>
    </citation>
    <scope>NUCLEOTIDE SEQUENCE [LARGE SCALE GENOMIC DNA]</scope>
    <source>
        <strain evidence="2 3">S00198</strain>
    </source>
</reference>
<proteinExistence type="predicted"/>
<dbReference type="RefSeq" id="WP_184856430.1">
    <property type="nucleotide sequence ID" value="NZ_JACHLK010000002.1"/>
</dbReference>
<gene>
    <name evidence="2" type="ORF">HNP48_001698</name>
</gene>
<feature type="signal peptide" evidence="1">
    <location>
        <begin position="1"/>
        <end position="22"/>
    </location>
</feature>
<comment type="caution">
    <text evidence="2">The sequence shown here is derived from an EMBL/GenBank/DDBJ whole genome shotgun (WGS) entry which is preliminary data.</text>
</comment>
<dbReference type="Proteomes" id="UP000575083">
    <property type="component" value="Unassembled WGS sequence"/>
</dbReference>
<evidence type="ECO:0000256" key="1">
    <source>
        <dbReference type="SAM" id="SignalP"/>
    </source>
</evidence>
<feature type="chain" id="PRO_5031262712" description="SHOCT domain-containing protein" evidence="1">
    <location>
        <begin position="23"/>
        <end position="75"/>
    </location>
</feature>
<dbReference type="PROSITE" id="PS51257">
    <property type="entry name" value="PROKAR_LIPOPROTEIN"/>
    <property type="match status" value="1"/>
</dbReference>
<evidence type="ECO:0008006" key="4">
    <source>
        <dbReference type="Google" id="ProtNLM"/>
    </source>
</evidence>
<keyword evidence="3" id="KW-1185">Reference proteome</keyword>
<evidence type="ECO:0000313" key="3">
    <source>
        <dbReference type="Proteomes" id="UP000575083"/>
    </source>
</evidence>
<protein>
    <recommendedName>
        <fullName evidence="4">SHOCT domain-containing protein</fullName>
    </recommendedName>
</protein>
<evidence type="ECO:0000313" key="2">
    <source>
        <dbReference type="EMBL" id="MBB6559034.1"/>
    </source>
</evidence>
<organism evidence="2 3">
    <name type="scientific">Acidovorax soli</name>
    <dbReference type="NCBI Taxonomy" id="592050"/>
    <lineage>
        <taxon>Bacteria</taxon>
        <taxon>Pseudomonadati</taxon>
        <taxon>Pseudomonadota</taxon>
        <taxon>Betaproteobacteria</taxon>
        <taxon>Burkholderiales</taxon>
        <taxon>Comamonadaceae</taxon>
        <taxon>Acidovorax</taxon>
    </lineage>
</organism>
<dbReference type="EMBL" id="JACHLK010000002">
    <property type="protein sequence ID" value="MBB6559034.1"/>
    <property type="molecule type" value="Genomic_DNA"/>
</dbReference>